<keyword evidence="10" id="KW-1185">Reference proteome</keyword>
<feature type="compositionally biased region" description="Basic and acidic residues" evidence="7">
    <location>
        <begin position="611"/>
        <end position="633"/>
    </location>
</feature>
<reference evidence="9 10" key="1">
    <citation type="journal article" date="2015" name="G3 (Bethesda)">
        <title>Insights into Ongoing Evolution of the Hexachlorocyclohexane Catabolic Pathway from Comparative Genomics of Ten Sphingomonadaceae Strains.</title>
        <authorList>
            <person name="Pearce S.L."/>
            <person name="Oakeshott J.G."/>
            <person name="Pandey G."/>
        </authorList>
    </citation>
    <scope>NUCLEOTIDE SEQUENCE [LARGE SCALE GENOMIC DNA]</scope>
    <source>
        <strain evidence="9 10">LL02</strain>
    </source>
</reference>
<dbReference type="InterPro" id="IPR051539">
    <property type="entry name" value="T4SS-coupling_protein"/>
</dbReference>
<comment type="subcellular location">
    <subcellularLocation>
        <location evidence="1">Cell membrane</location>
        <topology evidence="1">Multi-pass membrane protein</topology>
    </subcellularLocation>
</comment>
<dbReference type="Pfam" id="PF02534">
    <property type="entry name" value="T4SS-DNA_transf"/>
    <property type="match status" value="1"/>
</dbReference>
<evidence type="ECO:0000313" key="9">
    <source>
        <dbReference type="EMBL" id="KMS50712.1"/>
    </source>
</evidence>
<keyword evidence="5 8" id="KW-1133">Transmembrane helix</keyword>
<name>A0A0J7XFX7_9SPHN</name>
<dbReference type="RefSeq" id="WP_059153602.1">
    <property type="nucleotide sequence ID" value="NZ_KQ130461.1"/>
</dbReference>
<dbReference type="InterPro" id="IPR003688">
    <property type="entry name" value="TraG/VirD4"/>
</dbReference>
<evidence type="ECO:0000256" key="6">
    <source>
        <dbReference type="ARBA" id="ARBA00023136"/>
    </source>
</evidence>
<evidence type="ECO:0000256" key="2">
    <source>
        <dbReference type="ARBA" id="ARBA00008806"/>
    </source>
</evidence>
<protein>
    <submittedName>
        <fullName evidence="9">Conjugal transfer protein TraG</fullName>
    </submittedName>
</protein>
<accession>A0A0J7XFX7</accession>
<gene>
    <name evidence="9" type="ORF">V474_06325</name>
</gene>
<dbReference type="CDD" id="cd01127">
    <property type="entry name" value="TrwB_TraG_TraD_VirD4"/>
    <property type="match status" value="1"/>
</dbReference>
<comment type="similarity">
    <text evidence="2">Belongs to the VirD4/TraG family.</text>
</comment>
<evidence type="ECO:0000256" key="8">
    <source>
        <dbReference type="SAM" id="Phobius"/>
    </source>
</evidence>
<keyword evidence="6 8" id="KW-0472">Membrane</keyword>
<dbReference type="Gene3D" id="3.40.50.300">
    <property type="entry name" value="P-loop containing nucleotide triphosphate hydrolases"/>
    <property type="match status" value="1"/>
</dbReference>
<organism evidence="9 10">
    <name type="scientific">Novosphingobium barchaimii LL02</name>
    <dbReference type="NCBI Taxonomy" id="1114963"/>
    <lineage>
        <taxon>Bacteria</taxon>
        <taxon>Pseudomonadati</taxon>
        <taxon>Pseudomonadota</taxon>
        <taxon>Alphaproteobacteria</taxon>
        <taxon>Sphingomonadales</taxon>
        <taxon>Sphingomonadaceae</taxon>
        <taxon>Novosphingobium</taxon>
    </lineage>
</organism>
<dbReference type="EMBL" id="JACU01000015">
    <property type="protein sequence ID" value="KMS50712.1"/>
    <property type="molecule type" value="Genomic_DNA"/>
</dbReference>
<evidence type="ECO:0000256" key="3">
    <source>
        <dbReference type="ARBA" id="ARBA00022475"/>
    </source>
</evidence>
<dbReference type="AlphaFoldDB" id="A0A0J7XFX7"/>
<dbReference type="PANTHER" id="PTHR37937:SF1">
    <property type="entry name" value="CONJUGATIVE TRANSFER: DNA TRANSPORT"/>
    <property type="match status" value="1"/>
</dbReference>
<dbReference type="InterPro" id="IPR027417">
    <property type="entry name" value="P-loop_NTPase"/>
</dbReference>
<dbReference type="SUPFAM" id="SSF52540">
    <property type="entry name" value="P-loop containing nucleoside triphosphate hydrolases"/>
    <property type="match status" value="1"/>
</dbReference>
<dbReference type="GO" id="GO:0005886">
    <property type="term" value="C:plasma membrane"/>
    <property type="evidence" value="ECO:0007669"/>
    <property type="project" value="UniProtKB-SubCell"/>
</dbReference>
<keyword evidence="3" id="KW-1003">Cell membrane</keyword>
<dbReference type="OrthoDB" id="9759295at2"/>
<comment type="caution">
    <text evidence="9">The sequence shown here is derived from an EMBL/GenBank/DDBJ whole genome shotgun (WGS) entry which is preliminary data.</text>
</comment>
<dbReference type="PANTHER" id="PTHR37937">
    <property type="entry name" value="CONJUGATIVE TRANSFER: DNA TRANSPORT"/>
    <property type="match status" value="1"/>
</dbReference>
<evidence type="ECO:0000256" key="1">
    <source>
        <dbReference type="ARBA" id="ARBA00004651"/>
    </source>
</evidence>
<feature type="transmembrane region" description="Helical" evidence="8">
    <location>
        <begin position="12"/>
        <end position="36"/>
    </location>
</feature>
<keyword evidence="4 8" id="KW-0812">Transmembrane</keyword>
<evidence type="ECO:0000256" key="5">
    <source>
        <dbReference type="ARBA" id="ARBA00022989"/>
    </source>
</evidence>
<sequence length="633" mass="70559">MIQKTGSNRLALALVLLPITLLLIGLLTGTVAWFFLKMPAAAYDPLRLPGFFWYYRHDPVVTEALWRGAVIGVPLPVLLMAIVLRPKRNLHGEARFAREGEIRKAGLRAKKGIVLGRVRNRFLMVGKMEHVLLEAPTGSGKGVGIVIPNLLQWPDSVVVLDIKRENYEITAGFRRKGGQKVVLFNPTDREGRTARYNPLSYINRADPIEVLVELQKIATMLFVPPEKGEAFWTESARTAFVGIASWIAAKPERPFSFGEIYRTITMPGMKAFFTKEAGDSALSEGCRAALSDFTSSADNTFTGIIQTVTSKLNLWINPIVDRATAESDFSLTDLRRIPTSIYLGVSPDELDRVAPLYNLFFQQLIDLNTRQLPDDGEKLSVLLILDEFARLGRAQVIANAFSYVRGYGLRLLPVIQSRSQLRNVYGEHGADEIVSNCGVEIAFTPKELRVAKELSERLGYLGQDAESRSLTIHGLLANRSKTISEQRRALMLPQELMQLPEDDILVIRGGIPVIRGKKIRYFKDAVFRSRLTPAPEVPALPKPVAPIAAVDDLSDEELAAFNDYSALADDQVQDIPEDVLALDRDMPNLTVKDGSMAFDEINFDDIIGPDPTKEEWEGQRRDLVLSEGEEYGR</sequence>
<dbReference type="Proteomes" id="UP000052268">
    <property type="component" value="Unassembled WGS sequence"/>
</dbReference>
<evidence type="ECO:0000313" key="10">
    <source>
        <dbReference type="Proteomes" id="UP000052268"/>
    </source>
</evidence>
<evidence type="ECO:0000256" key="7">
    <source>
        <dbReference type="SAM" id="MobiDB-lite"/>
    </source>
</evidence>
<dbReference type="PATRIC" id="fig|1114963.3.peg.4912"/>
<evidence type="ECO:0000256" key="4">
    <source>
        <dbReference type="ARBA" id="ARBA00022692"/>
    </source>
</evidence>
<proteinExistence type="inferred from homology"/>
<feature type="region of interest" description="Disordered" evidence="7">
    <location>
        <begin position="609"/>
        <end position="633"/>
    </location>
</feature>